<protein>
    <submittedName>
        <fullName evidence="1">Uncharacterized protein</fullName>
    </submittedName>
</protein>
<keyword evidence="2" id="KW-1185">Reference proteome</keyword>
<gene>
    <name evidence="1" type="ORF">IQ266_25160</name>
</gene>
<dbReference type="EMBL" id="JADEXQ010000144">
    <property type="protein sequence ID" value="MBE9033030.1"/>
    <property type="molecule type" value="Genomic_DNA"/>
</dbReference>
<proteinExistence type="predicted"/>
<dbReference type="Proteomes" id="UP000625316">
    <property type="component" value="Unassembled WGS sequence"/>
</dbReference>
<dbReference type="AlphaFoldDB" id="A0A928VR81"/>
<accession>A0A928VR81</accession>
<evidence type="ECO:0000313" key="2">
    <source>
        <dbReference type="Proteomes" id="UP000625316"/>
    </source>
</evidence>
<comment type="caution">
    <text evidence="1">The sequence shown here is derived from an EMBL/GenBank/DDBJ whole genome shotgun (WGS) entry which is preliminary data.</text>
</comment>
<name>A0A928VR81_9CYAN</name>
<reference evidence="1" key="1">
    <citation type="submission" date="2020-10" db="EMBL/GenBank/DDBJ databases">
        <authorList>
            <person name="Castelo-Branco R."/>
            <person name="Eusebio N."/>
            <person name="Adriana R."/>
            <person name="Vieira A."/>
            <person name="Brugerolle De Fraissinette N."/>
            <person name="Rezende De Castro R."/>
            <person name="Schneider M.P."/>
            <person name="Vasconcelos V."/>
            <person name="Leao P.N."/>
        </authorList>
    </citation>
    <scope>NUCLEOTIDE SEQUENCE</scope>
    <source>
        <strain evidence="1">LEGE 11480</strain>
    </source>
</reference>
<sequence>MTIAMNMGGQSGADSAVMVARPGGLTQPQQEILLQLVMQELRRTGRYEVLPQLVRLAEITAAIEAGDTGAQLLPETRDHLCDLVQGRTDAIAEGVQQLQGQFAVLEFWVTNAQAVEPTVELQACGEQMGVIMQALLLAIEQLLDLAERYSVLSQPWYRRVWRDWRGQSADMQQELLVWYCAGIRYSGQYLAQHVQVDRICQEWGGAAMWGVYYRRINGYLTELPGLTREVGTLLQRRLEARVPETEALLRRVR</sequence>
<organism evidence="1 2">
    <name type="scientific">Romeriopsis navalis LEGE 11480</name>
    <dbReference type="NCBI Taxonomy" id="2777977"/>
    <lineage>
        <taxon>Bacteria</taxon>
        <taxon>Bacillati</taxon>
        <taxon>Cyanobacteriota</taxon>
        <taxon>Cyanophyceae</taxon>
        <taxon>Leptolyngbyales</taxon>
        <taxon>Leptolyngbyaceae</taxon>
        <taxon>Romeriopsis</taxon>
        <taxon>Romeriopsis navalis</taxon>
    </lineage>
</organism>
<evidence type="ECO:0000313" key="1">
    <source>
        <dbReference type="EMBL" id="MBE9033030.1"/>
    </source>
</evidence>
<dbReference type="RefSeq" id="WP_264327844.1">
    <property type="nucleotide sequence ID" value="NZ_JADEXQ010000144.1"/>
</dbReference>